<evidence type="ECO:0000256" key="2">
    <source>
        <dbReference type="SAM" id="MobiDB-lite"/>
    </source>
</evidence>
<feature type="region of interest" description="Disordered" evidence="2">
    <location>
        <begin position="310"/>
        <end position="350"/>
    </location>
</feature>
<proteinExistence type="predicted"/>
<feature type="compositionally biased region" description="Low complexity" evidence="2">
    <location>
        <begin position="398"/>
        <end position="416"/>
    </location>
</feature>
<keyword evidence="1" id="KW-0175">Coiled coil</keyword>
<feature type="region of interest" description="Disordered" evidence="2">
    <location>
        <begin position="454"/>
        <end position="494"/>
    </location>
</feature>
<feature type="compositionally biased region" description="Polar residues" evidence="2">
    <location>
        <begin position="173"/>
        <end position="182"/>
    </location>
</feature>
<protein>
    <submittedName>
        <fullName evidence="3">Uncharacterized protein</fullName>
    </submittedName>
</protein>
<dbReference type="PANTHER" id="PTHR34461:SF2">
    <property type="entry name" value="EXPRESSED PROTEIN"/>
    <property type="match status" value="1"/>
</dbReference>
<feature type="compositionally biased region" description="Low complexity" evidence="2">
    <location>
        <begin position="331"/>
        <end position="347"/>
    </location>
</feature>
<dbReference type="Proteomes" id="UP000231279">
    <property type="component" value="Unassembled WGS sequence"/>
</dbReference>
<dbReference type="STRING" id="429701.A0A2G9GNW3"/>
<dbReference type="PANTHER" id="PTHR34461">
    <property type="entry name" value="EXPRESSED PROTEIN"/>
    <property type="match status" value="1"/>
</dbReference>
<sequence>MKLKSCGNKHFIQAIRGGSVVKVHNTDSHGRPALSLKTLKEVYEGINAKTLQKPSSIDSRNMDAGPVSDHEHVKCEVPCLPVVERTLREIKPETDEFVWDSHSGSDSDLDDETTLKQLKDRFLKRKRKFSCTDDNSNLACKNENDSDLYEPIINLKLKNSRKSKAKGKCMKQSDVSSTTASDIKSEPNLVSEGPQAGADLAPAIQVKVEFPDAKELGGQQKPCFAGDSSIRHNEAEVPCGEVPEHREPLMSAEECLNCVTNEISYDHLEDREPTSVLLPSDGISVKLEPLELQCHEFLDLPPLVQKGKEIRKGNCYSPPSDDQNTDTYILSGSSSSMEETSEQNSSSAVQVPDVAVDCTTESIELHHEFDFLQFEHKSKADFPHEQDNSLSTFDKSNSFSQDSTTSLTTDDNLVSTEDTVSHKEEPLACNLSDIAKNGLNRWSNMEDKLLKNEEKQASAAPFTDAVSQSSLKNQTVHSAETVSMSEPHQPPERLLSTRKAISPSSQEQLRLVMNSAELSDNVDEYIGSECQGLLFEKQNGKKASSVRSDIQQGKITLSHEGCAQVSQRKVFISSRHITRKSPIVKVNVEGPRFSRSLPNPGTGCMSIQSCSESAIAFSQRQMQDMESLAMKLMNELKSMKDIVEQKLLFEAYRNVSLKNDADEVKSVINSATKMEETAQKWLSMMTRDCNRFCKIMKLTPNDVDAPKNSVPRERRKIMFADEAGGKLCHVKFFEDVTSTDSEGVIQ</sequence>
<accession>A0A2G9GNW3</accession>
<feature type="coiled-coil region" evidence="1">
    <location>
        <begin position="615"/>
        <end position="642"/>
    </location>
</feature>
<comment type="caution">
    <text evidence="3">The sequence shown here is derived from an EMBL/GenBank/DDBJ whole genome shotgun (WGS) entry which is preliminary data.</text>
</comment>
<dbReference type="OrthoDB" id="775914at2759"/>
<evidence type="ECO:0000313" key="4">
    <source>
        <dbReference type="Proteomes" id="UP000231279"/>
    </source>
</evidence>
<name>A0A2G9GNW3_9LAMI</name>
<evidence type="ECO:0000256" key="1">
    <source>
        <dbReference type="SAM" id="Coils"/>
    </source>
</evidence>
<feature type="compositionally biased region" description="Polar residues" evidence="2">
    <location>
        <begin position="465"/>
        <end position="486"/>
    </location>
</feature>
<dbReference type="AlphaFoldDB" id="A0A2G9GNW3"/>
<feature type="compositionally biased region" description="Polar residues" evidence="2">
    <location>
        <begin position="388"/>
        <end position="397"/>
    </location>
</feature>
<dbReference type="EMBL" id="NKXS01004260">
    <property type="protein sequence ID" value="PIN06979.1"/>
    <property type="molecule type" value="Genomic_DNA"/>
</dbReference>
<organism evidence="3 4">
    <name type="scientific">Handroanthus impetiginosus</name>
    <dbReference type="NCBI Taxonomy" id="429701"/>
    <lineage>
        <taxon>Eukaryota</taxon>
        <taxon>Viridiplantae</taxon>
        <taxon>Streptophyta</taxon>
        <taxon>Embryophyta</taxon>
        <taxon>Tracheophyta</taxon>
        <taxon>Spermatophyta</taxon>
        <taxon>Magnoliopsida</taxon>
        <taxon>eudicotyledons</taxon>
        <taxon>Gunneridae</taxon>
        <taxon>Pentapetalae</taxon>
        <taxon>asterids</taxon>
        <taxon>lamiids</taxon>
        <taxon>Lamiales</taxon>
        <taxon>Bignoniaceae</taxon>
        <taxon>Crescentiina</taxon>
        <taxon>Tabebuia alliance</taxon>
        <taxon>Handroanthus</taxon>
    </lineage>
</organism>
<gene>
    <name evidence="3" type="ORF">CDL12_20467</name>
</gene>
<reference evidence="4" key="1">
    <citation type="journal article" date="2018" name="Gigascience">
        <title>Genome assembly of the Pink Ipe (Handroanthus impetiginosus, Bignoniaceae), a highly valued, ecologically keystone Neotropical timber forest tree.</title>
        <authorList>
            <person name="Silva-Junior O.B."/>
            <person name="Grattapaglia D."/>
            <person name="Novaes E."/>
            <person name="Collevatti R.G."/>
        </authorList>
    </citation>
    <scope>NUCLEOTIDE SEQUENCE [LARGE SCALE GENOMIC DNA]</scope>
    <source>
        <strain evidence="4">cv. UFG-1</strain>
    </source>
</reference>
<evidence type="ECO:0000313" key="3">
    <source>
        <dbReference type="EMBL" id="PIN06979.1"/>
    </source>
</evidence>
<feature type="region of interest" description="Disordered" evidence="2">
    <location>
        <begin position="166"/>
        <end position="194"/>
    </location>
</feature>
<feature type="compositionally biased region" description="Polar residues" evidence="2">
    <location>
        <begin position="320"/>
        <end position="330"/>
    </location>
</feature>
<feature type="region of interest" description="Disordered" evidence="2">
    <location>
        <begin position="382"/>
        <end position="423"/>
    </location>
</feature>
<keyword evidence="4" id="KW-1185">Reference proteome</keyword>